<keyword evidence="3" id="KW-0326">Glycosidase</keyword>
<dbReference type="Pfam" id="PF21317">
    <property type="entry name" value="BetaGal_ABD_1"/>
    <property type="match status" value="1"/>
</dbReference>
<dbReference type="InterPro" id="IPR031330">
    <property type="entry name" value="Gly_Hdrlase_35_cat"/>
</dbReference>
<dbReference type="RefSeq" id="WP_315880197.1">
    <property type="nucleotide sequence ID" value="NZ_JAWCTQ010000036.1"/>
</dbReference>
<accession>A0ABU3QQZ8</accession>
<evidence type="ECO:0000259" key="7">
    <source>
        <dbReference type="Pfam" id="PF21467"/>
    </source>
</evidence>
<evidence type="ECO:0000256" key="4">
    <source>
        <dbReference type="RuleBase" id="RU003679"/>
    </source>
</evidence>
<organism evidence="8 9">
    <name type="scientific">Streptomyces tamarix</name>
    <dbReference type="NCBI Taxonomy" id="3078565"/>
    <lineage>
        <taxon>Bacteria</taxon>
        <taxon>Bacillati</taxon>
        <taxon>Actinomycetota</taxon>
        <taxon>Actinomycetes</taxon>
        <taxon>Kitasatosporales</taxon>
        <taxon>Streptomycetaceae</taxon>
        <taxon>Streptomyces</taxon>
    </lineage>
</organism>
<gene>
    <name evidence="8" type="ORF">RND61_24270</name>
</gene>
<dbReference type="InterPro" id="IPR008979">
    <property type="entry name" value="Galactose-bd-like_sf"/>
</dbReference>
<dbReference type="SUPFAM" id="SSF49785">
    <property type="entry name" value="Galactose-binding domain-like"/>
    <property type="match status" value="1"/>
</dbReference>
<dbReference type="Gene3D" id="3.20.20.80">
    <property type="entry name" value="Glycosidases"/>
    <property type="match status" value="1"/>
</dbReference>
<protein>
    <submittedName>
        <fullName evidence="8">Beta-galactosidase</fullName>
    </submittedName>
</protein>
<dbReference type="InterPro" id="IPR048912">
    <property type="entry name" value="BetaGal1-like_ABD1"/>
</dbReference>
<comment type="similarity">
    <text evidence="1 4">Belongs to the glycosyl hydrolase 35 family.</text>
</comment>
<dbReference type="InterPro" id="IPR026283">
    <property type="entry name" value="B-gal_1-like"/>
</dbReference>
<name>A0ABU3QQZ8_9ACTN</name>
<dbReference type="InterPro" id="IPR048913">
    <property type="entry name" value="BetaGal_gal-bd"/>
</dbReference>
<dbReference type="PIRSF" id="PIRSF006336">
    <property type="entry name" value="B-gal"/>
    <property type="match status" value="1"/>
</dbReference>
<keyword evidence="2" id="KW-0378">Hydrolase</keyword>
<comment type="caution">
    <text evidence="8">The sequence shown here is derived from an EMBL/GenBank/DDBJ whole genome shotgun (WGS) entry which is preliminary data.</text>
</comment>
<dbReference type="Proteomes" id="UP001250181">
    <property type="component" value="Unassembled WGS sequence"/>
</dbReference>
<dbReference type="Pfam" id="PF01301">
    <property type="entry name" value="Glyco_hydro_35"/>
    <property type="match status" value="1"/>
</dbReference>
<sequence>MPFTVSREGFLLDGRPLRVLSGALHYFRVLPEQWPHRLRMLRAMGLNTVETYVPWNLHEPHPGAYDFTGGADLDGFLRAARDAGLYAVVRPSPYICAEWENGGLPWWLLADREVRALRCGDPAFLAHVDRWYDRLVPLLAAHQVTRGGNVLMVQVENEYGSYGTDTGYLEHLAAGLRARGVDVPLFTSDGPEDFFLAGGTLPGTLATVNFGSGAGEAFAGLRRLRPDDPPMCAEFWCGWFDHWGAAHTVREPDDAAAALAGVLESGASVNIYMAHGGTNFSTWAGANTADHTTGAGYLPTVTSYDYDAPVDERGAVTEKFLAFRAVLERYADGPPPEPEPPAPLLPPGRVRLVDSVALLGALDALAAPPVAAATPPSFEELGVAHGLVLYETRVPGPRGPYTLSVRGLADRAHVFVDGRPAGVLERDAAESLDGIAAPPGGARLGLLVESMGRVNYGVGLGDRKGVREVLHAQQLLHGWTARAVELGHGTPERVPWDAPRDPAAGRGGAPGPVGPVFHRGFLEVAEPADAYLALPGMRKGYVWVNGFCLGRYWQERGPQRTLYLPWPLLRAGRNEIAVLELDGAADAAVEVRRAPDLGGA</sequence>
<evidence type="ECO:0000256" key="3">
    <source>
        <dbReference type="ARBA" id="ARBA00023295"/>
    </source>
</evidence>
<dbReference type="InterPro" id="IPR017853">
    <property type="entry name" value="GH"/>
</dbReference>
<evidence type="ECO:0000259" key="5">
    <source>
        <dbReference type="Pfam" id="PF01301"/>
    </source>
</evidence>
<evidence type="ECO:0000256" key="1">
    <source>
        <dbReference type="ARBA" id="ARBA00009809"/>
    </source>
</evidence>
<dbReference type="EMBL" id="JAWCTQ010000036">
    <property type="protein sequence ID" value="MDT9685152.1"/>
    <property type="molecule type" value="Genomic_DNA"/>
</dbReference>
<dbReference type="InterPro" id="IPR001944">
    <property type="entry name" value="Glycoside_Hdrlase_35"/>
</dbReference>
<evidence type="ECO:0000313" key="8">
    <source>
        <dbReference type="EMBL" id="MDT9685152.1"/>
    </source>
</evidence>
<feature type="domain" description="Beta-galactosidase 1-like first all-beta" evidence="6">
    <location>
        <begin position="375"/>
        <end position="483"/>
    </location>
</feature>
<feature type="domain" description="Glycoside hydrolase 35 catalytic" evidence="5">
    <location>
        <begin position="10"/>
        <end position="329"/>
    </location>
</feature>
<reference evidence="8 9" key="1">
    <citation type="submission" date="2023-09" db="EMBL/GenBank/DDBJ databases">
        <title>Streptomyces sp. nov.: A antagonism against Alternaria gaisen Producing Streptochlin, Isolated from Tamarix root soil.</title>
        <authorList>
            <person name="Chen Y."/>
        </authorList>
    </citation>
    <scope>NUCLEOTIDE SEQUENCE [LARGE SCALE GENOMIC DNA]</scope>
    <source>
        <strain evidence="8 9">TRM76323</strain>
    </source>
</reference>
<evidence type="ECO:0000259" key="6">
    <source>
        <dbReference type="Pfam" id="PF21317"/>
    </source>
</evidence>
<dbReference type="Gene3D" id="2.60.120.260">
    <property type="entry name" value="Galactose-binding domain-like"/>
    <property type="match status" value="2"/>
</dbReference>
<feature type="domain" description="Beta-galactosidase galactose-binding" evidence="7">
    <location>
        <begin position="515"/>
        <end position="574"/>
    </location>
</feature>
<dbReference type="Pfam" id="PF21467">
    <property type="entry name" value="BetaGal_gal-bd"/>
    <property type="match status" value="1"/>
</dbReference>
<evidence type="ECO:0000313" key="9">
    <source>
        <dbReference type="Proteomes" id="UP001250181"/>
    </source>
</evidence>
<dbReference type="SUPFAM" id="SSF51445">
    <property type="entry name" value="(Trans)glycosidases"/>
    <property type="match status" value="1"/>
</dbReference>
<dbReference type="PANTHER" id="PTHR23421">
    <property type="entry name" value="BETA-GALACTOSIDASE RELATED"/>
    <property type="match status" value="1"/>
</dbReference>
<dbReference type="PRINTS" id="PR00742">
    <property type="entry name" value="GLHYDRLASE35"/>
</dbReference>
<proteinExistence type="inferred from homology"/>
<evidence type="ECO:0000256" key="2">
    <source>
        <dbReference type="ARBA" id="ARBA00022801"/>
    </source>
</evidence>
<keyword evidence="9" id="KW-1185">Reference proteome</keyword>